<dbReference type="SUPFAM" id="SSF56935">
    <property type="entry name" value="Porins"/>
    <property type="match status" value="1"/>
</dbReference>
<proteinExistence type="predicted"/>
<name>A0ABW3HFD6_9GAMM</name>
<protein>
    <submittedName>
        <fullName evidence="3">Copper resistance protein B</fullName>
    </submittedName>
</protein>
<dbReference type="EMBL" id="JBHTIT010000001">
    <property type="protein sequence ID" value="MFD0949360.1"/>
    <property type="molecule type" value="Genomic_DNA"/>
</dbReference>
<dbReference type="InterPro" id="IPR007939">
    <property type="entry name" value="Cu-R_B_prcur"/>
</dbReference>
<accession>A0ABW3HFD6</accession>
<feature type="compositionally biased region" description="Low complexity" evidence="1">
    <location>
        <begin position="63"/>
        <end position="80"/>
    </location>
</feature>
<evidence type="ECO:0000313" key="4">
    <source>
        <dbReference type="Proteomes" id="UP001597044"/>
    </source>
</evidence>
<reference evidence="4" key="1">
    <citation type="journal article" date="2019" name="Int. J. Syst. Evol. Microbiol.">
        <title>The Global Catalogue of Microorganisms (GCM) 10K type strain sequencing project: providing services to taxonomists for standard genome sequencing and annotation.</title>
        <authorList>
            <consortium name="The Broad Institute Genomics Platform"/>
            <consortium name="The Broad Institute Genome Sequencing Center for Infectious Disease"/>
            <person name="Wu L."/>
            <person name="Ma J."/>
        </authorList>
    </citation>
    <scope>NUCLEOTIDE SEQUENCE [LARGE SCALE GENOMIC DNA]</scope>
    <source>
        <strain evidence="4">CCUG 63419</strain>
    </source>
</reference>
<feature type="signal peptide" evidence="2">
    <location>
        <begin position="1"/>
        <end position="18"/>
    </location>
</feature>
<keyword evidence="4" id="KW-1185">Reference proteome</keyword>
<organism evidence="3 4">
    <name type="scientific">Paraperlucidibaca wandonensis</name>
    <dbReference type="NCBI Taxonomy" id="1268273"/>
    <lineage>
        <taxon>Bacteria</taxon>
        <taxon>Pseudomonadati</taxon>
        <taxon>Pseudomonadota</taxon>
        <taxon>Gammaproteobacteria</taxon>
        <taxon>Moraxellales</taxon>
        <taxon>Moraxellaceae</taxon>
        <taxon>Paraperlucidibaca</taxon>
    </lineage>
</organism>
<feature type="chain" id="PRO_5045732714" evidence="2">
    <location>
        <begin position="19"/>
        <end position="314"/>
    </location>
</feature>
<feature type="region of interest" description="Disordered" evidence="1">
    <location>
        <begin position="63"/>
        <end position="93"/>
    </location>
</feature>
<evidence type="ECO:0000256" key="2">
    <source>
        <dbReference type="SAM" id="SignalP"/>
    </source>
</evidence>
<sequence length="314" mass="34582">MKIVFALSALLLSFPVLSAEAEMDHSSMHMGDSSMDMSGMDMSNGAMDHSGMDMGKGSMDMSHMNHGAMSMGSMGKSGKAPPDARSPDYSQGRDFGPIAPPKMMGNGIMSSVLINQLEAANSNGKINSGYDVDAWVGTDWNRLALKAEGEAADSKLEEARTELLWRKPVDTFWNTELGVRHDSGKEKRRTWLALGIDGMSPYWIDLGGTLYLANQNRAALRLEATYDWRVTQRMILQPTVETNLYSKDDAERDVGKGLSDLQAGLRLRYEVTRQFAPYIGVESTYHYGRTADMLRAKGESTNSAVVVAGVRLWF</sequence>
<comment type="caution">
    <text evidence="3">The sequence shown here is derived from an EMBL/GenBank/DDBJ whole genome shotgun (WGS) entry which is preliminary data.</text>
</comment>
<dbReference type="RefSeq" id="WP_379068983.1">
    <property type="nucleotide sequence ID" value="NZ_JBHTIT010000001.1"/>
</dbReference>
<evidence type="ECO:0000256" key="1">
    <source>
        <dbReference type="SAM" id="MobiDB-lite"/>
    </source>
</evidence>
<keyword evidence="2" id="KW-0732">Signal</keyword>
<gene>
    <name evidence="3" type="ORF">ACFQ0F_02955</name>
</gene>
<dbReference type="Pfam" id="PF05275">
    <property type="entry name" value="CopB"/>
    <property type="match status" value="1"/>
</dbReference>
<dbReference type="Proteomes" id="UP001597044">
    <property type="component" value="Unassembled WGS sequence"/>
</dbReference>
<evidence type="ECO:0000313" key="3">
    <source>
        <dbReference type="EMBL" id="MFD0949360.1"/>
    </source>
</evidence>